<dbReference type="GeneID" id="89944697"/>
<dbReference type="GO" id="GO:0001228">
    <property type="term" value="F:DNA-binding transcription activator activity, RNA polymerase II-specific"/>
    <property type="evidence" value="ECO:0007669"/>
    <property type="project" value="TreeGrafter"/>
</dbReference>
<dbReference type="Proteomes" id="UP001304243">
    <property type="component" value="Unassembled WGS sequence"/>
</dbReference>
<feature type="region of interest" description="Disordered" evidence="4">
    <location>
        <begin position="172"/>
        <end position="196"/>
    </location>
</feature>
<gene>
    <name evidence="6" type="ORF">ATC70_000995</name>
</gene>
<dbReference type="CDD" id="cd01389">
    <property type="entry name" value="HMG-box_ROX1-like"/>
    <property type="match status" value="1"/>
</dbReference>
<keyword evidence="2" id="KW-0804">Transcription</keyword>
<sequence>MINSPNTFPFSSPALESECGSPQFKATSPFSSSSSSSSFSASPLSESITRAPAQVEKIPRPLNSFMIFRLEKQKDIVEKCPGANHRDISKIISKWWKELSKTEKQWYIAEAEKRKIEHKAMYPDYKFCPQKRIGKPRAYRKRAKNEFVARVFENKQSLSALFKGEMMASGHSFTSSDDEDSSSSSSSSSSIPCDPKQAKECSVYNKGFQFIKVEPTPSVSTSSESSIDSNTKELNTYPLALPQVKAPEFFSSALYYPTTTSYYTVPPGAYSVPSQSTAYFHSSAVAAAGTNRTEPLINYNIYANYYGASNDAFAHNPYTMSGGNPANVAAAPNTLHYIAPSHYFLPSLSPLTSFNTSCLYPYDSPNSNAETTSINSSNSSTASSDIASITPRLLTQSFAYPS</sequence>
<dbReference type="InterPro" id="IPR009071">
    <property type="entry name" value="HMG_box_dom"/>
</dbReference>
<evidence type="ECO:0000313" key="7">
    <source>
        <dbReference type="Proteomes" id="UP001304243"/>
    </source>
</evidence>
<dbReference type="Pfam" id="PF00505">
    <property type="entry name" value="HMG_box"/>
    <property type="match status" value="1"/>
</dbReference>
<dbReference type="SUPFAM" id="SSF47095">
    <property type="entry name" value="HMG-box"/>
    <property type="match status" value="1"/>
</dbReference>
<dbReference type="GO" id="GO:0000978">
    <property type="term" value="F:RNA polymerase II cis-regulatory region sequence-specific DNA binding"/>
    <property type="evidence" value="ECO:0007669"/>
    <property type="project" value="TreeGrafter"/>
</dbReference>
<dbReference type="AlphaFoldDB" id="A0AAN7HU99"/>
<dbReference type="Gene3D" id="1.10.30.10">
    <property type="entry name" value="High mobility group box domain"/>
    <property type="match status" value="1"/>
</dbReference>
<dbReference type="RefSeq" id="XP_064684321.1">
    <property type="nucleotide sequence ID" value="XM_064820401.1"/>
</dbReference>
<feature type="region of interest" description="Disordered" evidence="4">
    <location>
        <begin position="1"/>
        <end position="46"/>
    </location>
</feature>
<evidence type="ECO:0000256" key="2">
    <source>
        <dbReference type="ARBA" id="ARBA00023163"/>
    </source>
</evidence>
<proteinExistence type="predicted"/>
<dbReference type="EMBL" id="JASEJX010000013">
    <property type="protein sequence ID" value="KAK4517655.1"/>
    <property type="molecule type" value="Genomic_DNA"/>
</dbReference>
<evidence type="ECO:0000256" key="1">
    <source>
        <dbReference type="ARBA" id="ARBA00023125"/>
    </source>
</evidence>
<keyword evidence="1 3" id="KW-0238">DNA-binding</keyword>
<accession>A0AAN7HU99</accession>
<keyword evidence="3" id="KW-0539">Nucleus</keyword>
<dbReference type="PANTHER" id="PTHR10270:SF161">
    <property type="entry name" value="SEX-DETERMINING REGION Y PROTEIN"/>
    <property type="match status" value="1"/>
</dbReference>
<evidence type="ECO:0000256" key="4">
    <source>
        <dbReference type="SAM" id="MobiDB-lite"/>
    </source>
</evidence>
<dbReference type="PANTHER" id="PTHR10270">
    <property type="entry name" value="SOX TRANSCRIPTION FACTOR"/>
    <property type="match status" value="1"/>
</dbReference>
<evidence type="ECO:0000256" key="3">
    <source>
        <dbReference type="PROSITE-ProRule" id="PRU00267"/>
    </source>
</evidence>
<feature type="compositionally biased region" description="Low complexity" evidence="4">
    <location>
        <begin position="28"/>
        <end position="46"/>
    </location>
</feature>
<keyword evidence="7" id="KW-1185">Reference proteome</keyword>
<evidence type="ECO:0000259" key="5">
    <source>
        <dbReference type="PROSITE" id="PS50118"/>
    </source>
</evidence>
<dbReference type="InterPro" id="IPR036910">
    <property type="entry name" value="HMG_box_dom_sf"/>
</dbReference>
<feature type="DNA-binding region" description="HMG box" evidence="3">
    <location>
        <begin position="58"/>
        <end position="126"/>
    </location>
</feature>
<feature type="domain" description="HMG box" evidence="5">
    <location>
        <begin position="58"/>
        <end position="126"/>
    </location>
</feature>
<comment type="caution">
    <text evidence="6">The sequence shown here is derived from an EMBL/GenBank/DDBJ whole genome shotgun (WGS) entry which is preliminary data.</text>
</comment>
<dbReference type="GO" id="GO:0030154">
    <property type="term" value="P:cell differentiation"/>
    <property type="evidence" value="ECO:0007669"/>
    <property type="project" value="TreeGrafter"/>
</dbReference>
<dbReference type="PROSITE" id="PS50118">
    <property type="entry name" value="HMG_BOX_2"/>
    <property type="match status" value="1"/>
</dbReference>
<feature type="compositionally biased region" description="Polar residues" evidence="4">
    <location>
        <begin position="1"/>
        <end position="10"/>
    </location>
</feature>
<evidence type="ECO:0000313" key="6">
    <source>
        <dbReference type="EMBL" id="KAK4517655.1"/>
    </source>
</evidence>
<reference evidence="6 7" key="1">
    <citation type="submission" date="2022-11" db="EMBL/GenBank/DDBJ databases">
        <title>Mucor velutinosus strain NIH1002 WGS.</title>
        <authorList>
            <person name="Subramanian P."/>
            <person name="Mullikin J.C."/>
            <person name="Segre J.A."/>
            <person name="Zelazny A.M."/>
        </authorList>
    </citation>
    <scope>NUCLEOTIDE SEQUENCE [LARGE SCALE GENOMIC DNA]</scope>
    <source>
        <strain evidence="6 7">NIH1002</strain>
    </source>
</reference>
<organism evidence="6 7">
    <name type="scientific">Mucor velutinosus</name>
    <dbReference type="NCBI Taxonomy" id="708070"/>
    <lineage>
        <taxon>Eukaryota</taxon>
        <taxon>Fungi</taxon>
        <taxon>Fungi incertae sedis</taxon>
        <taxon>Mucoromycota</taxon>
        <taxon>Mucoromycotina</taxon>
        <taxon>Mucoromycetes</taxon>
        <taxon>Mucorales</taxon>
        <taxon>Mucorineae</taxon>
        <taxon>Mucoraceae</taxon>
        <taxon>Mucor</taxon>
    </lineage>
</organism>
<dbReference type="SMART" id="SM00398">
    <property type="entry name" value="HMG"/>
    <property type="match status" value="1"/>
</dbReference>
<name>A0AAN7HU99_9FUNG</name>
<protein>
    <recommendedName>
        <fullName evidence="5">HMG box domain-containing protein</fullName>
    </recommendedName>
</protein>
<dbReference type="InterPro" id="IPR050140">
    <property type="entry name" value="SRY-related_HMG-box_TF-like"/>
</dbReference>
<dbReference type="GO" id="GO:0005634">
    <property type="term" value="C:nucleus"/>
    <property type="evidence" value="ECO:0007669"/>
    <property type="project" value="UniProtKB-UniRule"/>
</dbReference>